<evidence type="ECO:0000313" key="1">
    <source>
        <dbReference type="EMBL" id="EGO18825.1"/>
    </source>
</evidence>
<dbReference type="Proteomes" id="UP000008064">
    <property type="component" value="Unassembled WGS sequence"/>
</dbReference>
<dbReference type="HOGENOM" id="CLU_2962289_0_0_1"/>
<organism>
    <name type="scientific">Serpula lacrymans var. lacrymans (strain S7.9)</name>
    <name type="common">Dry rot fungus</name>
    <dbReference type="NCBI Taxonomy" id="578457"/>
    <lineage>
        <taxon>Eukaryota</taxon>
        <taxon>Fungi</taxon>
        <taxon>Dikarya</taxon>
        <taxon>Basidiomycota</taxon>
        <taxon>Agaricomycotina</taxon>
        <taxon>Agaricomycetes</taxon>
        <taxon>Agaricomycetidae</taxon>
        <taxon>Boletales</taxon>
        <taxon>Coniophorineae</taxon>
        <taxon>Serpulaceae</taxon>
        <taxon>Serpula</taxon>
    </lineage>
</organism>
<sequence>MIHSLVVSETEGDVEGEITSARLNQWFAFSCVFDGEELPTLSCYPVGRMLLVQVLSLTHLV</sequence>
<dbReference type="KEGG" id="sla:SERLADRAFT_403586"/>
<dbReference type="EMBL" id="GL945446">
    <property type="protein sequence ID" value="EGO18825.1"/>
    <property type="molecule type" value="Genomic_DNA"/>
</dbReference>
<dbReference type="GeneID" id="18812260"/>
<dbReference type="AlphaFoldDB" id="F8PDK4"/>
<proteinExistence type="predicted"/>
<reference evidence="1" key="1">
    <citation type="submission" date="2011-04" db="EMBL/GenBank/DDBJ databases">
        <title>Evolution of plant cell wall degrading machinery underlies the functional diversity of forest fungi.</title>
        <authorList>
            <consortium name="US DOE Joint Genome Institute (JGI-PGF)"/>
            <person name="Eastwood D.C."/>
            <person name="Floudas D."/>
            <person name="Binder M."/>
            <person name="Majcherczyk A."/>
            <person name="Schneider P."/>
            <person name="Aerts A."/>
            <person name="Asiegbu F.O."/>
            <person name="Baker S.E."/>
            <person name="Barry K."/>
            <person name="Bendiksby M."/>
            <person name="Blumentritt M."/>
            <person name="Coutinho P.M."/>
            <person name="Cullen D."/>
            <person name="Cullen D."/>
            <person name="Gathman A."/>
            <person name="Goodell B."/>
            <person name="Henrissat B."/>
            <person name="Ihrmark K."/>
            <person name="Kauserud H."/>
            <person name="Kohler A."/>
            <person name="LaButti K."/>
            <person name="Lapidus A."/>
            <person name="Lavin J.L."/>
            <person name="Lee Y.-H."/>
            <person name="Lindquist E."/>
            <person name="Lilly W."/>
            <person name="Lucas S."/>
            <person name="Morin E."/>
            <person name="Murat C."/>
            <person name="Oguiza J.A."/>
            <person name="Park J."/>
            <person name="Pisabarro A.G."/>
            <person name="Riley R."/>
            <person name="Rosling A."/>
            <person name="Salamov A."/>
            <person name="Schmidt O."/>
            <person name="Schmutz J."/>
            <person name="Skrede I."/>
            <person name="Stenlid J."/>
            <person name="Wiebenga A."/>
            <person name="Xie X."/>
            <person name="Kues U."/>
            <person name="Hibbett D.S."/>
            <person name="Hoffmeister D."/>
            <person name="Hogberg N."/>
            <person name="Martin F."/>
            <person name="Grigoriev I.V."/>
            <person name="Watkinson S.C."/>
        </authorList>
    </citation>
    <scope>NUCLEOTIDE SEQUENCE</scope>
    <source>
        <strain evidence="1">S7.9</strain>
    </source>
</reference>
<accession>F8PDK4</accession>
<feature type="non-terminal residue" evidence="1">
    <location>
        <position position="61"/>
    </location>
</feature>
<gene>
    <name evidence="1" type="ORF">SERLADRAFT_403586</name>
</gene>
<dbReference type="RefSeq" id="XP_007324478.1">
    <property type="nucleotide sequence ID" value="XM_007324416.1"/>
</dbReference>
<protein>
    <submittedName>
        <fullName evidence="1">Uncharacterized protein</fullName>
    </submittedName>
</protein>
<name>F8PDK4_SERL9</name>